<dbReference type="Pfam" id="PF13302">
    <property type="entry name" value="Acetyltransf_3"/>
    <property type="match status" value="1"/>
</dbReference>
<dbReference type="OrthoDB" id="9785602at2"/>
<keyword evidence="3" id="KW-1185">Reference proteome</keyword>
<proteinExistence type="predicted"/>
<dbReference type="PROSITE" id="PS51186">
    <property type="entry name" value="GNAT"/>
    <property type="match status" value="1"/>
</dbReference>
<dbReference type="PANTHER" id="PTHR43792">
    <property type="entry name" value="GNAT FAMILY, PUTATIVE (AFU_ORTHOLOGUE AFUA_3G00765)-RELATED-RELATED"/>
    <property type="match status" value="1"/>
</dbReference>
<dbReference type="EMBL" id="MSZX01000009">
    <property type="protein sequence ID" value="OPA75326.1"/>
    <property type="molecule type" value="Genomic_DNA"/>
</dbReference>
<dbReference type="GO" id="GO:0008999">
    <property type="term" value="F:protein-N-terminal-alanine acetyltransferase activity"/>
    <property type="evidence" value="ECO:0007669"/>
    <property type="project" value="TreeGrafter"/>
</dbReference>
<organism evidence="2 3">
    <name type="scientific">Paenibacillus selenitireducens</name>
    <dbReference type="NCBI Taxonomy" id="1324314"/>
    <lineage>
        <taxon>Bacteria</taxon>
        <taxon>Bacillati</taxon>
        <taxon>Bacillota</taxon>
        <taxon>Bacilli</taxon>
        <taxon>Bacillales</taxon>
        <taxon>Paenibacillaceae</taxon>
        <taxon>Paenibacillus</taxon>
    </lineage>
</organism>
<gene>
    <name evidence="2" type="ORF">BVG16_22310</name>
</gene>
<keyword evidence="2" id="KW-0808">Transferase</keyword>
<protein>
    <submittedName>
        <fullName evidence="2">GNAT family N-acetyltransferase</fullName>
    </submittedName>
</protein>
<reference evidence="2 3" key="1">
    <citation type="submission" date="2017-01" db="EMBL/GenBank/DDBJ databases">
        <title>Genome analysis of Paenibacillus selenitrireducens ES3-24.</title>
        <authorList>
            <person name="Xu D."/>
            <person name="Yao R."/>
            <person name="Zheng S."/>
        </authorList>
    </citation>
    <scope>NUCLEOTIDE SEQUENCE [LARGE SCALE GENOMIC DNA]</scope>
    <source>
        <strain evidence="2 3">ES3-24</strain>
    </source>
</reference>
<accession>A0A1T2X6M6</accession>
<evidence type="ECO:0000259" key="1">
    <source>
        <dbReference type="PROSITE" id="PS51186"/>
    </source>
</evidence>
<dbReference type="SUPFAM" id="SSF55729">
    <property type="entry name" value="Acyl-CoA N-acyltransferases (Nat)"/>
    <property type="match status" value="1"/>
</dbReference>
<sequence length="165" mass="19500">MNYFPEIETQRLFLRELNLSDCESVFRHFSDPEVTQFMDIEPCKDMKEAEEIIQFHMDDSGCRYGLFHRTNGEFVGTCGFHCWVKGIDARAEIGFDLSRRYWGLGLMQEALTEMIKIGFDVMEINLVEATVEQDNVRSQQLLNKMGFSREEELRDNLVYYTLRRK</sequence>
<evidence type="ECO:0000313" key="3">
    <source>
        <dbReference type="Proteomes" id="UP000190188"/>
    </source>
</evidence>
<dbReference type="AlphaFoldDB" id="A0A1T2X6M6"/>
<dbReference type="PANTHER" id="PTHR43792:SF9">
    <property type="entry name" value="RIBOSOMAL-PROTEIN-ALANINE ACETYLTRANSFERASE"/>
    <property type="match status" value="1"/>
</dbReference>
<dbReference type="InterPro" id="IPR051531">
    <property type="entry name" value="N-acetyltransferase"/>
</dbReference>
<name>A0A1T2X6M6_9BACL</name>
<dbReference type="Proteomes" id="UP000190188">
    <property type="component" value="Unassembled WGS sequence"/>
</dbReference>
<dbReference type="RefSeq" id="WP_078501399.1">
    <property type="nucleotide sequence ID" value="NZ_MSZX01000009.1"/>
</dbReference>
<dbReference type="STRING" id="1324314.BVG16_22310"/>
<dbReference type="InterPro" id="IPR016181">
    <property type="entry name" value="Acyl_CoA_acyltransferase"/>
</dbReference>
<comment type="caution">
    <text evidence="2">The sequence shown here is derived from an EMBL/GenBank/DDBJ whole genome shotgun (WGS) entry which is preliminary data.</text>
</comment>
<dbReference type="GO" id="GO:0005737">
    <property type="term" value="C:cytoplasm"/>
    <property type="evidence" value="ECO:0007669"/>
    <property type="project" value="TreeGrafter"/>
</dbReference>
<feature type="domain" description="N-acetyltransferase" evidence="1">
    <location>
        <begin position="12"/>
        <end position="165"/>
    </location>
</feature>
<dbReference type="Gene3D" id="3.40.630.30">
    <property type="match status" value="1"/>
</dbReference>
<evidence type="ECO:0000313" key="2">
    <source>
        <dbReference type="EMBL" id="OPA75326.1"/>
    </source>
</evidence>
<dbReference type="InterPro" id="IPR000182">
    <property type="entry name" value="GNAT_dom"/>
</dbReference>